<dbReference type="Gene3D" id="1.20.5.4130">
    <property type="match status" value="1"/>
</dbReference>
<evidence type="ECO:0000256" key="1">
    <source>
        <dbReference type="ARBA" id="ARBA00022737"/>
    </source>
</evidence>
<proteinExistence type="predicted"/>
<dbReference type="GO" id="GO:0000166">
    <property type="term" value="F:nucleotide binding"/>
    <property type="evidence" value="ECO:0007669"/>
    <property type="project" value="UniProtKB-KW"/>
</dbReference>
<evidence type="ECO:0000313" key="6">
    <source>
        <dbReference type="Proteomes" id="UP001408789"/>
    </source>
</evidence>
<keyword evidence="1" id="KW-0677">Repeat</keyword>
<evidence type="ECO:0000313" key="5">
    <source>
        <dbReference type="EMBL" id="KAK9068121.1"/>
    </source>
</evidence>
<sequence>MAELVLSALLPVLFEKLASTAFKNIARHNGIDAEIKKWQRSLTQIQGVLTDASRKEITSEPVKRWLNDLQHLAYDIDDVFDQLATEAMHREFIHESEGIGSKVRKLIPNCCTNFSRNTTLLNKLDNITVKLKDLVDEKAALGLRVLEEDQPRSKNKNRSLQTSLVNATSIVGRKAYKLSPRSSSMVKAGLKLPNLKT</sequence>
<dbReference type="EMBL" id="JBCNJP010000014">
    <property type="protein sequence ID" value="KAK9068121.1"/>
    <property type="molecule type" value="Genomic_DNA"/>
</dbReference>
<accession>A0AAP0D5H3</accession>
<keyword evidence="2" id="KW-0547">Nucleotide-binding</keyword>
<dbReference type="InterPro" id="IPR041118">
    <property type="entry name" value="Rx_N"/>
</dbReference>
<gene>
    <name evidence="5" type="ORF">SSX86_012232</name>
</gene>
<evidence type="ECO:0000256" key="2">
    <source>
        <dbReference type="ARBA" id="ARBA00022741"/>
    </source>
</evidence>
<reference evidence="5 6" key="1">
    <citation type="submission" date="2024-04" db="EMBL/GenBank/DDBJ databases">
        <title>The reference genome of an endangered Asteraceae, Deinandra increscens subsp. villosa, native to the Central Coast of California.</title>
        <authorList>
            <person name="Guilliams M."/>
            <person name="Hasenstab-Lehman K."/>
            <person name="Meyer R."/>
            <person name="Mcevoy S."/>
        </authorList>
    </citation>
    <scope>NUCLEOTIDE SEQUENCE [LARGE SCALE GENOMIC DNA]</scope>
    <source>
        <tissue evidence="5">Leaf</tissue>
    </source>
</reference>
<name>A0AAP0D5H3_9ASTR</name>
<feature type="domain" description="Disease resistance N-terminal" evidence="4">
    <location>
        <begin position="12"/>
        <end position="96"/>
    </location>
</feature>
<dbReference type="Pfam" id="PF18052">
    <property type="entry name" value="Rx_N"/>
    <property type="match status" value="1"/>
</dbReference>
<comment type="caution">
    <text evidence="5">The sequence shown here is derived from an EMBL/GenBank/DDBJ whole genome shotgun (WGS) entry which is preliminary data.</text>
</comment>
<dbReference type="GO" id="GO:0006952">
    <property type="term" value="P:defense response"/>
    <property type="evidence" value="ECO:0007669"/>
    <property type="project" value="UniProtKB-KW"/>
</dbReference>
<dbReference type="Proteomes" id="UP001408789">
    <property type="component" value="Unassembled WGS sequence"/>
</dbReference>
<keyword evidence="6" id="KW-1185">Reference proteome</keyword>
<dbReference type="AlphaFoldDB" id="A0AAP0D5H3"/>
<evidence type="ECO:0000259" key="4">
    <source>
        <dbReference type="Pfam" id="PF18052"/>
    </source>
</evidence>
<protein>
    <recommendedName>
        <fullName evidence="4">Disease resistance N-terminal domain-containing protein</fullName>
    </recommendedName>
</protein>
<keyword evidence="3" id="KW-0611">Plant defense</keyword>
<organism evidence="5 6">
    <name type="scientific">Deinandra increscens subsp. villosa</name>
    <dbReference type="NCBI Taxonomy" id="3103831"/>
    <lineage>
        <taxon>Eukaryota</taxon>
        <taxon>Viridiplantae</taxon>
        <taxon>Streptophyta</taxon>
        <taxon>Embryophyta</taxon>
        <taxon>Tracheophyta</taxon>
        <taxon>Spermatophyta</taxon>
        <taxon>Magnoliopsida</taxon>
        <taxon>eudicotyledons</taxon>
        <taxon>Gunneridae</taxon>
        <taxon>Pentapetalae</taxon>
        <taxon>asterids</taxon>
        <taxon>campanulids</taxon>
        <taxon>Asterales</taxon>
        <taxon>Asteraceae</taxon>
        <taxon>Asteroideae</taxon>
        <taxon>Heliantheae alliance</taxon>
        <taxon>Madieae</taxon>
        <taxon>Madiinae</taxon>
        <taxon>Deinandra</taxon>
    </lineage>
</organism>
<evidence type="ECO:0000256" key="3">
    <source>
        <dbReference type="ARBA" id="ARBA00022821"/>
    </source>
</evidence>